<dbReference type="PANTHER" id="PTHR30346:SF0">
    <property type="entry name" value="HCA OPERON TRANSCRIPTIONAL ACTIVATOR HCAR"/>
    <property type="match status" value="1"/>
</dbReference>
<evidence type="ECO:0000259" key="6">
    <source>
        <dbReference type="PROSITE" id="PS50931"/>
    </source>
</evidence>
<dbReference type="SUPFAM" id="SSF46785">
    <property type="entry name" value="Winged helix' DNA-binding domain"/>
    <property type="match status" value="1"/>
</dbReference>
<protein>
    <submittedName>
        <fullName evidence="7">DNA-binding transcriptional LysR family regulator</fullName>
    </submittedName>
</protein>
<dbReference type="InterPro" id="IPR036388">
    <property type="entry name" value="WH-like_DNA-bd_sf"/>
</dbReference>
<evidence type="ECO:0000256" key="4">
    <source>
        <dbReference type="ARBA" id="ARBA00023163"/>
    </source>
</evidence>
<name>A0A543GF64_9PSEU</name>
<organism evidence="7 8">
    <name type="scientific">Pseudonocardia cypriaca</name>
    <dbReference type="NCBI Taxonomy" id="882449"/>
    <lineage>
        <taxon>Bacteria</taxon>
        <taxon>Bacillati</taxon>
        <taxon>Actinomycetota</taxon>
        <taxon>Actinomycetes</taxon>
        <taxon>Pseudonocardiales</taxon>
        <taxon>Pseudonocardiaceae</taxon>
        <taxon>Pseudonocardia</taxon>
    </lineage>
</organism>
<dbReference type="PRINTS" id="PR00039">
    <property type="entry name" value="HTHLYSR"/>
</dbReference>
<dbReference type="PANTHER" id="PTHR30346">
    <property type="entry name" value="TRANSCRIPTIONAL DUAL REGULATOR HCAR-RELATED"/>
    <property type="match status" value="1"/>
</dbReference>
<keyword evidence="3 7" id="KW-0238">DNA-binding</keyword>
<evidence type="ECO:0000256" key="1">
    <source>
        <dbReference type="ARBA" id="ARBA00009437"/>
    </source>
</evidence>
<keyword evidence="2" id="KW-0805">Transcription regulation</keyword>
<evidence type="ECO:0000313" key="7">
    <source>
        <dbReference type="EMBL" id="TQM44721.1"/>
    </source>
</evidence>
<dbReference type="GO" id="GO:0032993">
    <property type="term" value="C:protein-DNA complex"/>
    <property type="evidence" value="ECO:0007669"/>
    <property type="project" value="TreeGrafter"/>
</dbReference>
<feature type="region of interest" description="Disordered" evidence="5">
    <location>
        <begin position="314"/>
        <end position="348"/>
    </location>
</feature>
<dbReference type="AlphaFoldDB" id="A0A543GF64"/>
<dbReference type="InterPro" id="IPR000847">
    <property type="entry name" value="LysR_HTH_N"/>
</dbReference>
<dbReference type="Proteomes" id="UP000319818">
    <property type="component" value="Unassembled WGS sequence"/>
</dbReference>
<reference evidence="7 8" key="1">
    <citation type="submission" date="2019-06" db="EMBL/GenBank/DDBJ databases">
        <title>Sequencing the genomes of 1000 actinobacteria strains.</title>
        <authorList>
            <person name="Klenk H.-P."/>
        </authorList>
    </citation>
    <scope>NUCLEOTIDE SEQUENCE [LARGE SCALE GENOMIC DNA]</scope>
    <source>
        <strain evidence="7 8">DSM 45511</strain>
    </source>
</reference>
<evidence type="ECO:0000256" key="3">
    <source>
        <dbReference type="ARBA" id="ARBA00023125"/>
    </source>
</evidence>
<comment type="caution">
    <text evidence="7">The sequence shown here is derived from an EMBL/GenBank/DDBJ whole genome shotgun (WGS) entry which is preliminary data.</text>
</comment>
<feature type="compositionally biased region" description="Gly residues" evidence="5">
    <location>
        <begin position="338"/>
        <end position="348"/>
    </location>
</feature>
<feature type="domain" description="HTH lysR-type" evidence="6">
    <location>
        <begin position="1"/>
        <end position="60"/>
    </location>
</feature>
<evidence type="ECO:0000313" key="8">
    <source>
        <dbReference type="Proteomes" id="UP000319818"/>
    </source>
</evidence>
<dbReference type="Pfam" id="PF00126">
    <property type="entry name" value="HTH_1"/>
    <property type="match status" value="1"/>
</dbReference>
<dbReference type="SUPFAM" id="SSF53850">
    <property type="entry name" value="Periplasmic binding protein-like II"/>
    <property type="match status" value="1"/>
</dbReference>
<dbReference type="Gene3D" id="1.10.10.10">
    <property type="entry name" value="Winged helix-like DNA-binding domain superfamily/Winged helix DNA-binding domain"/>
    <property type="match status" value="1"/>
</dbReference>
<dbReference type="EMBL" id="VFPH01000001">
    <property type="protein sequence ID" value="TQM44721.1"/>
    <property type="molecule type" value="Genomic_DNA"/>
</dbReference>
<dbReference type="PROSITE" id="PS50931">
    <property type="entry name" value="HTH_LYSR"/>
    <property type="match status" value="1"/>
</dbReference>
<keyword evidence="8" id="KW-1185">Reference proteome</keyword>
<evidence type="ECO:0000256" key="5">
    <source>
        <dbReference type="SAM" id="MobiDB-lite"/>
    </source>
</evidence>
<gene>
    <name evidence="7" type="ORF">FB388_2093</name>
</gene>
<accession>A0A543GF64</accession>
<dbReference type="GO" id="GO:0003700">
    <property type="term" value="F:DNA-binding transcription factor activity"/>
    <property type="evidence" value="ECO:0007669"/>
    <property type="project" value="InterPro"/>
</dbReference>
<comment type="similarity">
    <text evidence="1">Belongs to the LysR transcriptional regulatory family.</text>
</comment>
<dbReference type="OrthoDB" id="3461417at2"/>
<dbReference type="Pfam" id="PF03466">
    <property type="entry name" value="LysR_substrate"/>
    <property type="match status" value="1"/>
</dbReference>
<dbReference type="InterPro" id="IPR036390">
    <property type="entry name" value="WH_DNA-bd_sf"/>
</dbReference>
<keyword evidence="4" id="KW-0804">Transcription</keyword>
<evidence type="ECO:0000256" key="2">
    <source>
        <dbReference type="ARBA" id="ARBA00023015"/>
    </source>
</evidence>
<proteinExistence type="inferred from homology"/>
<dbReference type="FunFam" id="1.10.10.10:FF:000001">
    <property type="entry name" value="LysR family transcriptional regulator"/>
    <property type="match status" value="1"/>
</dbReference>
<dbReference type="RefSeq" id="WP_142099785.1">
    <property type="nucleotide sequence ID" value="NZ_VFPH01000001.1"/>
</dbReference>
<dbReference type="Gene3D" id="3.40.190.10">
    <property type="entry name" value="Periplasmic binding protein-like II"/>
    <property type="match status" value="2"/>
</dbReference>
<sequence length="348" mass="36330">MDVSLHQLRGFVVVAEEQHFGRAAARLNLTQPPLSRQVQALEAALGVALFDRVGRGVRLNAAGEVFLAHCRRALALIDAAPDATRRAAEGETGALRLAFTAIGAYAVLGDFLALVHERLPAVGVALTELASPGQFELLGAMELDLGLVRPPIPEQFASVLVHSEDLVLAVPGGHPLATADGPVALADVTDEYIGYSPEGSRYLHDICAAMIGMNRYRVSQLVSQVPTMLALVRAGTGCALVPRSIRAMGVHGVRYLELAPADAHSVTLHACWSPDNPNPALQRLVDSLARNGSPVRSEPGVTFGGLPIVMYSRADGSEAEEAGSGRAGRGREASSAPGSGGPRAGRGG</sequence>
<dbReference type="GO" id="GO:0003677">
    <property type="term" value="F:DNA binding"/>
    <property type="evidence" value="ECO:0007669"/>
    <property type="project" value="UniProtKB-KW"/>
</dbReference>
<dbReference type="InterPro" id="IPR005119">
    <property type="entry name" value="LysR_subst-bd"/>
</dbReference>